<dbReference type="InterPro" id="IPR036525">
    <property type="entry name" value="Tubulin/FtsZ_GTPase_sf"/>
</dbReference>
<evidence type="ECO:0000256" key="5">
    <source>
        <dbReference type="ARBA" id="ARBA00023134"/>
    </source>
</evidence>
<evidence type="ECO:0000259" key="12">
    <source>
        <dbReference type="SMART" id="SM00864"/>
    </source>
</evidence>
<dbReference type="SMART" id="SM00864">
    <property type="entry name" value="Tubulin"/>
    <property type="match status" value="1"/>
</dbReference>
<evidence type="ECO:0000313" key="15">
    <source>
        <dbReference type="Proteomes" id="UP000526302"/>
    </source>
</evidence>
<evidence type="ECO:0000256" key="8">
    <source>
        <dbReference type="HAMAP-Rule" id="MF_00909"/>
    </source>
</evidence>
<dbReference type="PROSITE" id="PS01135">
    <property type="entry name" value="FTSZ_2"/>
    <property type="match status" value="1"/>
</dbReference>
<dbReference type="AlphaFoldDB" id="A0A7K4BYK6"/>
<dbReference type="InterPro" id="IPR024757">
    <property type="entry name" value="FtsZ_C"/>
</dbReference>
<reference evidence="14 15" key="1">
    <citation type="journal article" date="2020" name="Biotechnol. Biofuels">
        <title>New insights from the biogas microbiome by comprehensive genome-resolved metagenomics of nearly 1600 species originating from multiple anaerobic digesters.</title>
        <authorList>
            <person name="Campanaro S."/>
            <person name="Treu L."/>
            <person name="Rodriguez-R L.M."/>
            <person name="Kovalovszki A."/>
            <person name="Ziels R.M."/>
            <person name="Maus I."/>
            <person name="Zhu X."/>
            <person name="Kougias P.G."/>
            <person name="Basile A."/>
            <person name="Luo G."/>
            <person name="Schluter A."/>
            <person name="Konstantinidis K.T."/>
            <person name="Angelidaki I."/>
        </authorList>
    </citation>
    <scope>NUCLEOTIDE SEQUENCE [LARGE SCALE GENOMIC DNA]</scope>
    <source>
        <strain evidence="14">AS22ysBPME_79</strain>
    </source>
</reference>
<dbReference type="SMART" id="SM00865">
    <property type="entry name" value="Tubulin_C"/>
    <property type="match status" value="1"/>
</dbReference>
<dbReference type="Proteomes" id="UP000526302">
    <property type="component" value="Unassembled WGS sequence"/>
</dbReference>
<dbReference type="CDD" id="cd02201">
    <property type="entry name" value="FtsZ_type1"/>
    <property type="match status" value="1"/>
</dbReference>
<name>A0A7K4BYK6_9ARCH</name>
<evidence type="ECO:0000256" key="4">
    <source>
        <dbReference type="ARBA" id="ARBA00022741"/>
    </source>
</evidence>
<dbReference type="PANTHER" id="PTHR30314:SF3">
    <property type="entry name" value="MITOCHONDRIAL DIVISION PROTEIN FSZA"/>
    <property type="match status" value="1"/>
</dbReference>
<dbReference type="GO" id="GO:0003924">
    <property type="term" value="F:GTPase activity"/>
    <property type="evidence" value="ECO:0007669"/>
    <property type="project" value="UniProtKB-UniRule"/>
</dbReference>
<dbReference type="InterPro" id="IPR003008">
    <property type="entry name" value="Tubulin_FtsZ_GTPase"/>
</dbReference>
<dbReference type="Gene3D" id="3.40.50.1440">
    <property type="entry name" value="Tubulin/FtsZ, GTPase domain"/>
    <property type="match status" value="1"/>
</dbReference>
<feature type="binding site" evidence="8">
    <location>
        <begin position="81"/>
        <end position="85"/>
    </location>
    <ligand>
        <name>GTP</name>
        <dbReference type="ChEBI" id="CHEBI:37565"/>
    </ligand>
</feature>
<dbReference type="GO" id="GO:0005525">
    <property type="term" value="F:GTP binding"/>
    <property type="evidence" value="ECO:0007669"/>
    <property type="project" value="UniProtKB-UniRule"/>
</dbReference>
<organism evidence="14 15">
    <name type="scientific">Candidatus Iainarchaeum sp</name>
    <dbReference type="NCBI Taxonomy" id="3101447"/>
    <lineage>
        <taxon>Archaea</taxon>
        <taxon>Candidatus Iainarchaeota</taxon>
        <taxon>Candidatus Iainarchaeia</taxon>
        <taxon>Candidatus Iainarchaeales</taxon>
        <taxon>Candidatus Iainarchaeaceae</taxon>
        <taxon>Candidatus Iainarchaeum</taxon>
    </lineage>
</organism>
<feature type="compositionally biased region" description="Basic and acidic residues" evidence="11">
    <location>
        <begin position="39"/>
        <end position="61"/>
    </location>
</feature>
<dbReference type="PANTHER" id="PTHR30314">
    <property type="entry name" value="CELL DIVISION PROTEIN FTSZ-RELATED"/>
    <property type="match status" value="1"/>
</dbReference>
<dbReference type="EMBL" id="JAAZKV010000004">
    <property type="protein sequence ID" value="NMA44285.1"/>
    <property type="molecule type" value="Genomic_DNA"/>
</dbReference>
<keyword evidence="7 8" id="KW-0131">Cell cycle</keyword>
<keyword evidence="5 8" id="KW-0342">GTP-binding</keyword>
<proteinExistence type="inferred from homology"/>
<dbReference type="Pfam" id="PF00091">
    <property type="entry name" value="Tubulin"/>
    <property type="match status" value="1"/>
</dbReference>
<sequence>MNHLVRSALARAQNSSGKKDVSNKGFFQKPVSKPKSTGRAKETKSSKSDKSKKGKGLHSDNDLIQMLEESQARIMVVGCGGGGCNTIERMAEVGIKGAVTFAVNTDAQDLLSTRADKKLLIGKKLTRGLGAGSDPQIGESAARESIEELQEALRGMDLVFVTCGMGGGTGTGSAPVVAEVAKRQKSLTVAVVTLPFTVEGRKRIENAMMGLERLSENSDTIIVIPNDKILEIAPDLPINAAFKVADEVLTNAVKGITEMVTKPGLINLDFSDLKTILSRGGAAMIGLGESSRTESAESRALEAVENALTSPLLDVDISNANRALVNVCGGTDMTLREAEMIVETVSTKIHSSSHIIWGAMVDEDMPKNNIQAMVVIAGGKFPYLERGGKKGNEEIDLGIEFT</sequence>
<evidence type="ECO:0000256" key="10">
    <source>
        <dbReference type="RuleBase" id="RU003360"/>
    </source>
</evidence>
<comment type="function">
    <text evidence="8">Essential cell division protein that forms a contractile ring structure (Z ring) at the future cell division site. The regulation of the ring assembly controls the timing and the location of cell division. One of the functions of the FtsZ ring is to recruit other cell division proteins to the septum to produce a new cell wall between the dividing cells. Binds GTP and shows GTPase activity.</text>
</comment>
<evidence type="ECO:0000256" key="7">
    <source>
        <dbReference type="ARBA" id="ARBA00023306"/>
    </source>
</evidence>
<comment type="subcellular location">
    <subcellularLocation>
        <location evidence="8">Cytoplasm</location>
    </subcellularLocation>
    <text evidence="8">Assembles at midcell at the inner surface of the cytoplasmic membrane.</text>
</comment>
<dbReference type="GO" id="GO:0043093">
    <property type="term" value="P:FtsZ-dependent cytokinesis"/>
    <property type="evidence" value="ECO:0007669"/>
    <property type="project" value="UniProtKB-UniRule"/>
</dbReference>
<feature type="domain" description="Tubulin/FtsZ 2-layer sandwich" evidence="13">
    <location>
        <begin position="266"/>
        <end position="386"/>
    </location>
</feature>
<evidence type="ECO:0000259" key="13">
    <source>
        <dbReference type="SMART" id="SM00865"/>
    </source>
</evidence>
<evidence type="ECO:0000256" key="11">
    <source>
        <dbReference type="SAM" id="MobiDB-lite"/>
    </source>
</evidence>
<feature type="binding site" evidence="8">
    <location>
        <begin position="168"/>
        <end position="170"/>
    </location>
    <ligand>
        <name>GTP</name>
        <dbReference type="ChEBI" id="CHEBI:37565"/>
    </ligand>
</feature>
<keyword evidence="6 8" id="KW-0717">Septation</keyword>
<dbReference type="InterPro" id="IPR045061">
    <property type="entry name" value="FtsZ/CetZ"/>
</dbReference>
<comment type="caution">
    <text evidence="14">The sequence shown here is derived from an EMBL/GenBank/DDBJ whole genome shotgun (WGS) entry which is preliminary data.</text>
</comment>
<protein>
    <recommendedName>
        <fullName evidence="8 9">Cell division protein FtsZ</fullName>
    </recommendedName>
</protein>
<feature type="binding site" evidence="8">
    <location>
        <position position="203"/>
    </location>
    <ligand>
        <name>GTP</name>
        <dbReference type="ChEBI" id="CHEBI:37565"/>
    </ligand>
</feature>
<dbReference type="InterPro" id="IPR020805">
    <property type="entry name" value="Cell_div_FtsZ_CS"/>
</dbReference>
<keyword evidence="3 8" id="KW-0132">Cell division</keyword>
<feature type="region of interest" description="Disordered" evidence="11">
    <location>
        <begin position="1"/>
        <end position="61"/>
    </location>
</feature>
<dbReference type="SUPFAM" id="SSF55307">
    <property type="entry name" value="Tubulin C-terminal domain-like"/>
    <property type="match status" value="1"/>
</dbReference>
<comment type="similarity">
    <text evidence="1 8 10">Belongs to the FtsZ family.</text>
</comment>
<evidence type="ECO:0000256" key="9">
    <source>
        <dbReference type="NCBIfam" id="TIGR00065"/>
    </source>
</evidence>
<dbReference type="Pfam" id="PF12327">
    <property type="entry name" value="FtsZ_C"/>
    <property type="match status" value="1"/>
</dbReference>
<evidence type="ECO:0000256" key="1">
    <source>
        <dbReference type="ARBA" id="ARBA00009690"/>
    </source>
</evidence>
<dbReference type="InterPro" id="IPR018316">
    <property type="entry name" value="Tubulin/FtsZ_2-layer-sand-dom"/>
</dbReference>
<dbReference type="NCBIfam" id="TIGR00065">
    <property type="entry name" value="ftsZ"/>
    <property type="match status" value="1"/>
</dbReference>
<keyword evidence="2 8" id="KW-0963">Cytoplasm</keyword>
<evidence type="ECO:0000313" key="14">
    <source>
        <dbReference type="EMBL" id="NMA44285.1"/>
    </source>
</evidence>
<comment type="subunit">
    <text evidence="8">Homodimer. Polymerizes to form a dynamic ring structure in a strictly GTP-dependent manner. Interacts directly with several other division proteins.</text>
</comment>
<dbReference type="GO" id="GO:0032153">
    <property type="term" value="C:cell division site"/>
    <property type="evidence" value="ECO:0007669"/>
    <property type="project" value="UniProtKB-UniRule"/>
</dbReference>
<dbReference type="PRINTS" id="PR00423">
    <property type="entry name" value="CELLDVISFTSZ"/>
</dbReference>
<feature type="binding site" evidence="8">
    <location>
        <position position="199"/>
    </location>
    <ligand>
        <name>GTP</name>
        <dbReference type="ChEBI" id="CHEBI:37565"/>
    </ligand>
</feature>
<accession>A0A7K4BYK6</accession>
<dbReference type="FunFam" id="3.40.50.1440:FF:000023">
    <property type="entry name" value="Cell division protein FtsZ"/>
    <property type="match status" value="1"/>
</dbReference>
<dbReference type="InterPro" id="IPR000158">
    <property type="entry name" value="Cell_div_FtsZ"/>
</dbReference>
<evidence type="ECO:0000256" key="6">
    <source>
        <dbReference type="ARBA" id="ARBA00023210"/>
    </source>
</evidence>
<evidence type="ECO:0000256" key="2">
    <source>
        <dbReference type="ARBA" id="ARBA00022490"/>
    </source>
</evidence>
<keyword evidence="4 8" id="KW-0547">Nucleotide-binding</keyword>
<dbReference type="PROSITE" id="PS01134">
    <property type="entry name" value="FTSZ_1"/>
    <property type="match status" value="1"/>
</dbReference>
<dbReference type="GO" id="GO:0005737">
    <property type="term" value="C:cytoplasm"/>
    <property type="evidence" value="ECO:0007669"/>
    <property type="project" value="UniProtKB-SubCell"/>
</dbReference>
<feature type="domain" description="Tubulin/FtsZ GTPase" evidence="12">
    <location>
        <begin position="73"/>
        <end position="264"/>
    </location>
</feature>
<feature type="binding site" evidence="8">
    <location>
        <position position="246"/>
    </location>
    <ligand>
        <name>GTP</name>
        <dbReference type="ChEBI" id="CHEBI:37565"/>
    </ligand>
</feature>
<dbReference type="GO" id="GO:0051258">
    <property type="term" value="P:protein polymerization"/>
    <property type="evidence" value="ECO:0007669"/>
    <property type="project" value="UniProtKB-UniRule"/>
</dbReference>
<dbReference type="InterPro" id="IPR008280">
    <property type="entry name" value="Tub_FtsZ_C"/>
</dbReference>
<dbReference type="SUPFAM" id="SSF52490">
    <property type="entry name" value="Tubulin nucleotide-binding domain-like"/>
    <property type="match status" value="1"/>
</dbReference>
<gene>
    <name evidence="8 14" type="primary">ftsZ</name>
    <name evidence="14" type="ORF">GX950_00525</name>
</gene>
<dbReference type="HAMAP" id="MF_00909">
    <property type="entry name" value="FtsZ"/>
    <property type="match status" value="1"/>
</dbReference>
<evidence type="ECO:0000256" key="3">
    <source>
        <dbReference type="ARBA" id="ARBA00022618"/>
    </source>
</evidence>